<dbReference type="PANTHER" id="PTHR10357">
    <property type="entry name" value="ALPHA-AMYLASE FAMILY MEMBER"/>
    <property type="match status" value="1"/>
</dbReference>
<evidence type="ECO:0000313" key="5">
    <source>
        <dbReference type="Proteomes" id="UP000565572"/>
    </source>
</evidence>
<organism evidence="4 5">
    <name type="scientific">Microlunatus antarcticus</name>
    <dbReference type="NCBI Taxonomy" id="53388"/>
    <lineage>
        <taxon>Bacteria</taxon>
        <taxon>Bacillati</taxon>
        <taxon>Actinomycetota</taxon>
        <taxon>Actinomycetes</taxon>
        <taxon>Propionibacteriales</taxon>
        <taxon>Propionibacteriaceae</taxon>
        <taxon>Microlunatus</taxon>
    </lineage>
</organism>
<comment type="caution">
    <text evidence="4">The sequence shown here is derived from an EMBL/GenBank/DDBJ whole genome shotgun (WGS) entry which is preliminary data.</text>
</comment>
<keyword evidence="5" id="KW-1185">Reference proteome</keyword>
<evidence type="ECO:0000313" key="4">
    <source>
        <dbReference type="EMBL" id="MBB3328854.1"/>
    </source>
</evidence>
<dbReference type="EC" id="3.2.1.20" evidence="4"/>
<dbReference type="InterPro" id="IPR045857">
    <property type="entry name" value="O16G_dom_2"/>
</dbReference>
<comment type="similarity">
    <text evidence="1">Belongs to the glycosyl hydrolase 13 family.</text>
</comment>
<dbReference type="Gene3D" id="3.20.20.80">
    <property type="entry name" value="Glycosidases"/>
    <property type="match status" value="2"/>
</dbReference>
<dbReference type="GO" id="GO:0004556">
    <property type="term" value="F:alpha-amylase activity"/>
    <property type="evidence" value="ECO:0007669"/>
    <property type="project" value="TreeGrafter"/>
</dbReference>
<proteinExistence type="inferred from homology"/>
<dbReference type="InterPro" id="IPR006047">
    <property type="entry name" value="GH13_cat_dom"/>
</dbReference>
<dbReference type="AlphaFoldDB" id="A0A7W5JYT8"/>
<evidence type="ECO:0000256" key="1">
    <source>
        <dbReference type="ARBA" id="ARBA00008061"/>
    </source>
</evidence>
<evidence type="ECO:0000259" key="3">
    <source>
        <dbReference type="SMART" id="SM00642"/>
    </source>
</evidence>
<dbReference type="SMART" id="SM00642">
    <property type="entry name" value="Aamy"/>
    <property type="match status" value="1"/>
</dbReference>
<keyword evidence="4" id="KW-0326">Glycosidase</keyword>
<dbReference type="PANTHER" id="PTHR10357:SF179">
    <property type="entry name" value="NEUTRAL AND BASIC AMINO ACID TRANSPORT PROTEIN RBAT"/>
    <property type="match status" value="1"/>
</dbReference>
<evidence type="ECO:0000256" key="2">
    <source>
        <dbReference type="SAM" id="MobiDB-lite"/>
    </source>
</evidence>
<keyword evidence="4" id="KW-0378">Hydrolase</keyword>
<dbReference type="Proteomes" id="UP000565572">
    <property type="component" value="Unassembled WGS sequence"/>
</dbReference>
<accession>A0A7W5JYT8</accession>
<feature type="domain" description="Glycosyl hydrolase family 13 catalytic" evidence="3">
    <location>
        <begin position="2"/>
        <end position="393"/>
    </location>
</feature>
<sequence length="480" mass="52843">MDAVWLSPFYPSPQVDGGYDISDLCGVDPLLGSLDDVDVLLTRAHALGLRVIVDLVPNHTSSAHPWFQAALAAGPGSPERERYHFRDEPTDWQSVFGGPAWTQVPDGQWYLHLFDSAQPDLNWSSERVRADYDDVLRFWLDRGVDGFRIDVGHGLVKDPTFPSYPGSPLASGAKQQAPYWDQEGVHDLHRHWRSLAETYADRPRMLCGEVNVGVDRAVRYVRPDELHQVFNWPFLVTHWEPAALRAVVDESIAAYGGVGAAPTWVLGNHDTLRAASRFGYPVGEAPRRVGPRSVQPDVALGLRRARAAALLMLALPGSAYVYQGDELGLGEHTMLADADRQDPAFARTQGVDLGRDGCRVPMPWEADAPALGFSSGEPWLPQPEAYAALARDRQQADPASTLVLWTSALRLRRDLGLGAGDLRWTSAPGERVLTFDRSPVHVTANLGDADVRLPPDAEVLLSSDPDAGRDVPPDTTVWWR</sequence>
<gene>
    <name evidence="4" type="ORF">FHX39_003847</name>
</gene>
<dbReference type="GO" id="GO:0004558">
    <property type="term" value="F:alpha-1,4-glucosidase activity"/>
    <property type="evidence" value="ECO:0007669"/>
    <property type="project" value="UniProtKB-EC"/>
</dbReference>
<dbReference type="Pfam" id="PF00128">
    <property type="entry name" value="Alpha-amylase"/>
    <property type="match status" value="1"/>
</dbReference>
<dbReference type="SUPFAM" id="SSF51445">
    <property type="entry name" value="(Trans)glycosidases"/>
    <property type="match status" value="1"/>
</dbReference>
<feature type="region of interest" description="Disordered" evidence="2">
    <location>
        <begin position="460"/>
        <end position="480"/>
    </location>
</feature>
<reference evidence="4 5" key="1">
    <citation type="submission" date="2020-08" db="EMBL/GenBank/DDBJ databases">
        <title>Sequencing the genomes of 1000 actinobacteria strains.</title>
        <authorList>
            <person name="Klenk H.-P."/>
        </authorList>
    </citation>
    <scope>NUCLEOTIDE SEQUENCE [LARGE SCALE GENOMIC DNA]</scope>
    <source>
        <strain evidence="4 5">DSM 11053</strain>
    </source>
</reference>
<dbReference type="GO" id="GO:0009313">
    <property type="term" value="P:oligosaccharide catabolic process"/>
    <property type="evidence" value="ECO:0007669"/>
    <property type="project" value="TreeGrafter"/>
</dbReference>
<dbReference type="InterPro" id="IPR017853">
    <property type="entry name" value="GH"/>
</dbReference>
<name>A0A7W5JYT8_9ACTN</name>
<dbReference type="EMBL" id="JACHZG010000004">
    <property type="protein sequence ID" value="MBB3328854.1"/>
    <property type="molecule type" value="Genomic_DNA"/>
</dbReference>
<dbReference type="Gene3D" id="3.90.400.10">
    <property type="entry name" value="Oligo-1,6-glucosidase, Domain 2"/>
    <property type="match status" value="1"/>
</dbReference>
<protein>
    <submittedName>
        <fullName evidence="4">Alpha-glucosidase</fullName>
        <ecNumber evidence="4">3.2.1.20</ecNumber>
    </submittedName>
</protein>